<organism evidence="1 2">
    <name type="scientific">Truepera radiovictrix (strain DSM 17093 / CIP 108686 / LMG 22925 / RQ-24)</name>
    <dbReference type="NCBI Taxonomy" id="649638"/>
    <lineage>
        <taxon>Bacteria</taxon>
        <taxon>Thermotogati</taxon>
        <taxon>Deinococcota</taxon>
        <taxon>Deinococci</taxon>
        <taxon>Trueperales</taxon>
        <taxon>Trueperaceae</taxon>
        <taxon>Truepera</taxon>
    </lineage>
</organism>
<name>D7CUU5_TRURR</name>
<dbReference type="Proteomes" id="UP000000379">
    <property type="component" value="Chromosome"/>
</dbReference>
<evidence type="ECO:0000313" key="2">
    <source>
        <dbReference type="Proteomes" id="UP000000379"/>
    </source>
</evidence>
<reference evidence="1 2" key="2">
    <citation type="journal article" date="2011" name="Stand. Genomic Sci.">
        <title>Complete genome sequence of Truepera radiovictrix type strain (RQ-24).</title>
        <authorList>
            <person name="Ivanova N."/>
            <person name="Rohde C."/>
            <person name="Munk C."/>
            <person name="Nolan M."/>
            <person name="Lucas S."/>
            <person name="Del Rio T.G."/>
            <person name="Tice H."/>
            <person name="Deshpande S."/>
            <person name="Cheng J.F."/>
            <person name="Tapia R."/>
            <person name="Han C."/>
            <person name="Goodwin L."/>
            <person name="Pitluck S."/>
            <person name="Liolios K."/>
            <person name="Mavromatis K."/>
            <person name="Mikhailova N."/>
            <person name="Pati A."/>
            <person name="Chen A."/>
            <person name="Palaniappan K."/>
            <person name="Land M."/>
            <person name="Hauser L."/>
            <person name="Chang Y.J."/>
            <person name="Jeffries C.D."/>
            <person name="Brambilla E."/>
            <person name="Rohde M."/>
            <person name="Goker M."/>
            <person name="Tindall B.J."/>
            <person name="Woyke T."/>
            <person name="Bristow J."/>
            <person name="Eisen J.A."/>
            <person name="Markowitz V."/>
            <person name="Hugenholtz P."/>
            <person name="Kyrpides N.C."/>
            <person name="Klenk H.P."/>
            <person name="Lapidus A."/>
        </authorList>
    </citation>
    <scope>NUCLEOTIDE SEQUENCE [LARGE SCALE GENOMIC DNA]</scope>
    <source>
        <strain evidence="2">DSM 17093 / CIP 108686 / LMG 22925 / RQ-24</strain>
    </source>
</reference>
<accession>D7CUU5</accession>
<dbReference type="AlphaFoldDB" id="D7CUU5"/>
<reference evidence="2" key="1">
    <citation type="submission" date="2010-05" db="EMBL/GenBank/DDBJ databases">
        <title>The complete genome of Truepera radiovictris DSM 17093.</title>
        <authorList>
            <consortium name="US DOE Joint Genome Institute (JGI-PGF)"/>
            <person name="Lucas S."/>
            <person name="Copeland A."/>
            <person name="Lapidus A."/>
            <person name="Glavina del Rio T."/>
            <person name="Dalin E."/>
            <person name="Tice H."/>
            <person name="Bruce D."/>
            <person name="Goodwin L."/>
            <person name="Pitluck S."/>
            <person name="Kyrpides N."/>
            <person name="Mavromatis K."/>
            <person name="Ovchinnikova G."/>
            <person name="Munk A.C."/>
            <person name="Detter J.C."/>
            <person name="Han C."/>
            <person name="Tapia R."/>
            <person name="Land M."/>
            <person name="Hauser L."/>
            <person name="Markowitz V."/>
            <person name="Cheng J.-F."/>
            <person name="Hugenholtz P."/>
            <person name="Woyke T."/>
            <person name="Wu D."/>
            <person name="Tindall B."/>
            <person name="Pomrenke H.G."/>
            <person name="Brambilla E."/>
            <person name="Klenk H.-P."/>
            <person name="Eisen J.A."/>
        </authorList>
    </citation>
    <scope>NUCLEOTIDE SEQUENCE [LARGE SCALE GENOMIC DNA]</scope>
    <source>
        <strain evidence="2">DSM 17093 / CIP 108686 / LMG 22925 / RQ-24</strain>
    </source>
</reference>
<keyword evidence="2" id="KW-1185">Reference proteome</keyword>
<sequence>MGAVAGWLACKARRALIQIEMAYVFFAWAVRQLRPAKTR</sequence>
<proteinExistence type="predicted"/>
<protein>
    <submittedName>
        <fullName evidence="1">Uncharacterized protein</fullName>
    </submittedName>
</protein>
<gene>
    <name evidence="1" type="ordered locus">Trad_0954</name>
</gene>
<dbReference type="EMBL" id="CP002049">
    <property type="protein sequence ID" value="ADI14086.1"/>
    <property type="molecule type" value="Genomic_DNA"/>
</dbReference>
<dbReference type="KEGG" id="tra:Trad_0954"/>
<evidence type="ECO:0000313" key="1">
    <source>
        <dbReference type="EMBL" id="ADI14086.1"/>
    </source>
</evidence>
<dbReference type="HOGENOM" id="CLU_3318764_0_0_0"/>